<dbReference type="NCBIfam" id="TIGR01549">
    <property type="entry name" value="HAD-SF-IA-v1"/>
    <property type="match status" value="1"/>
</dbReference>
<dbReference type="Pfam" id="PF13419">
    <property type="entry name" value="HAD_2"/>
    <property type="match status" value="1"/>
</dbReference>
<sequence length="215" mass="23731">MKKIILFDLDGTLIDSTSAILDGFDGAFMAYNGTKPDHEKVKSLIGHTLDDMFVSLGAKKEDVAFIRSKYKEIYTQIYLPQTTLLPYAKETIEQAAKFAKLGIVTTKGSASIPVLMRHLGVLKYFDAIVGLNDVVNPKPNAEPVNLALSRLNANDIQRQNAFMIGDTKFDCLAAKNAGIHALSVLCGYSSEKELKEYNDKIFANTLEAVKFAKNF</sequence>
<keyword evidence="5" id="KW-0378">Hydrolase</keyword>
<organism evidence="5 6">
    <name type="scientific">Campylobacter suis</name>
    <dbReference type="NCBI Taxonomy" id="2790657"/>
    <lineage>
        <taxon>Bacteria</taxon>
        <taxon>Pseudomonadati</taxon>
        <taxon>Campylobacterota</taxon>
        <taxon>Epsilonproteobacteria</taxon>
        <taxon>Campylobacterales</taxon>
        <taxon>Campylobacteraceae</taxon>
        <taxon>Campylobacter</taxon>
    </lineage>
</organism>
<dbReference type="InterPro" id="IPR006439">
    <property type="entry name" value="HAD-SF_hydro_IA"/>
</dbReference>
<dbReference type="RefSeq" id="WP_230055937.1">
    <property type="nucleotide sequence ID" value="NZ_CAJHOE010000001.1"/>
</dbReference>
<proteinExistence type="inferred from homology"/>
<evidence type="ECO:0000256" key="4">
    <source>
        <dbReference type="ARBA" id="ARBA00013078"/>
    </source>
</evidence>
<dbReference type="EMBL" id="CAJHOE010000001">
    <property type="protein sequence ID" value="CAD7286295.1"/>
    <property type="molecule type" value="Genomic_DNA"/>
</dbReference>
<dbReference type="SFLD" id="SFLDG01135">
    <property type="entry name" value="C1.5.6:_HAD__Beta-PGM__Phospha"/>
    <property type="match status" value="1"/>
</dbReference>
<evidence type="ECO:0000313" key="5">
    <source>
        <dbReference type="EMBL" id="CAD7286295.1"/>
    </source>
</evidence>
<dbReference type="PANTHER" id="PTHR43434">
    <property type="entry name" value="PHOSPHOGLYCOLATE PHOSPHATASE"/>
    <property type="match status" value="1"/>
</dbReference>
<comment type="pathway">
    <text evidence="2">Organic acid metabolism; glycolate biosynthesis; glycolate from 2-phosphoglycolate: step 1/1.</text>
</comment>
<dbReference type="SUPFAM" id="SSF56784">
    <property type="entry name" value="HAD-like"/>
    <property type="match status" value="1"/>
</dbReference>
<dbReference type="InterPro" id="IPR041492">
    <property type="entry name" value="HAD_2"/>
</dbReference>
<keyword evidence="6" id="KW-1185">Reference proteome</keyword>
<dbReference type="InterPro" id="IPR023198">
    <property type="entry name" value="PGP-like_dom2"/>
</dbReference>
<dbReference type="PANTHER" id="PTHR43434:SF1">
    <property type="entry name" value="PHOSPHOGLYCOLATE PHOSPHATASE"/>
    <property type="match status" value="1"/>
</dbReference>
<evidence type="ECO:0000313" key="6">
    <source>
        <dbReference type="Proteomes" id="UP000789359"/>
    </source>
</evidence>
<evidence type="ECO:0000256" key="3">
    <source>
        <dbReference type="ARBA" id="ARBA00006171"/>
    </source>
</evidence>
<dbReference type="InterPro" id="IPR050155">
    <property type="entry name" value="HAD-like_hydrolase_sf"/>
</dbReference>
<dbReference type="GO" id="GO:0004427">
    <property type="term" value="F:inorganic diphosphate phosphatase activity"/>
    <property type="evidence" value="ECO:0007669"/>
    <property type="project" value="UniProtKB-EC"/>
</dbReference>
<dbReference type="Proteomes" id="UP000789359">
    <property type="component" value="Unassembled WGS sequence"/>
</dbReference>
<protein>
    <recommendedName>
        <fullName evidence="4">phosphoglycolate phosphatase</fullName>
        <ecNumber evidence="4">3.1.3.18</ecNumber>
    </recommendedName>
</protein>
<accession>A0ABN7K1F1</accession>
<dbReference type="SFLD" id="SFLDS00003">
    <property type="entry name" value="Haloacid_Dehalogenase"/>
    <property type="match status" value="1"/>
</dbReference>
<comment type="catalytic activity">
    <reaction evidence="1">
        <text>2-phosphoglycolate + H2O = glycolate + phosphate</text>
        <dbReference type="Rhea" id="RHEA:14369"/>
        <dbReference type="ChEBI" id="CHEBI:15377"/>
        <dbReference type="ChEBI" id="CHEBI:29805"/>
        <dbReference type="ChEBI" id="CHEBI:43474"/>
        <dbReference type="ChEBI" id="CHEBI:58033"/>
        <dbReference type="EC" id="3.1.3.18"/>
    </reaction>
</comment>
<gene>
    <name evidence="5" type="primary">ppaX</name>
    <name evidence="5" type="ORF">LMG8286_00126</name>
</gene>
<comment type="caution">
    <text evidence="5">The sequence shown here is derived from an EMBL/GenBank/DDBJ whole genome shotgun (WGS) entry which is preliminary data.</text>
</comment>
<dbReference type="SFLD" id="SFLDG01129">
    <property type="entry name" value="C1.5:_HAD__Beta-PGM__Phosphata"/>
    <property type="match status" value="1"/>
</dbReference>
<evidence type="ECO:0000256" key="2">
    <source>
        <dbReference type="ARBA" id="ARBA00004818"/>
    </source>
</evidence>
<comment type="similarity">
    <text evidence="3">Belongs to the HAD-like hydrolase superfamily. CbbY/CbbZ/Gph/YieH family.</text>
</comment>
<reference evidence="5 6" key="1">
    <citation type="submission" date="2020-11" db="EMBL/GenBank/DDBJ databases">
        <authorList>
            <person name="Peeters C."/>
        </authorList>
    </citation>
    <scope>NUCLEOTIDE SEQUENCE [LARGE SCALE GENOMIC DNA]</scope>
    <source>
        <strain evidence="5 6">LMG 8286</strain>
    </source>
</reference>
<dbReference type="EC" id="3.1.3.18" evidence="4"/>
<dbReference type="Gene3D" id="1.10.150.240">
    <property type="entry name" value="Putative phosphatase, domain 2"/>
    <property type="match status" value="1"/>
</dbReference>
<dbReference type="InterPro" id="IPR036412">
    <property type="entry name" value="HAD-like_sf"/>
</dbReference>
<evidence type="ECO:0000256" key="1">
    <source>
        <dbReference type="ARBA" id="ARBA00000830"/>
    </source>
</evidence>
<dbReference type="Gene3D" id="3.40.50.1000">
    <property type="entry name" value="HAD superfamily/HAD-like"/>
    <property type="match status" value="1"/>
</dbReference>
<name>A0ABN7K1F1_9BACT</name>
<dbReference type="InterPro" id="IPR023214">
    <property type="entry name" value="HAD_sf"/>
</dbReference>